<feature type="region of interest" description="Disordered" evidence="1">
    <location>
        <begin position="235"/>
        <end position="397"/>
    </location>
</feature>
<feature type="compositionally biased region" description="Basic and acidic residues" evidence="1">
    <location>
        <begin position="309"/>
        <end position="330"/>
    </location>
</feature>
<feature type="compositionally biased region" description="Polar residues" evidence="1">
    <location>
        <begin position="427"/>
        <end position="458"/>
    </location>
</feature>
<feature type="region of interest" description="Disordered" evidence="1">
    <location>
        <begin position="105"/>
        <end position="138"/>
    </location>
</feature>
<keyword evidence="3" id="KW-1185">Reference proteome</keyword>
<feature type="compositionally biased region" description="Polar residues" evidence="1">
    <location>
        <begin position="341"/>
        <end position="353"/>
    </location>
</feature>
<evidence type="ECO:0000313" key="2">
    <source>
        <dbReference type="EMBL" id="KPA37401.1"/>
    </source>
</evidence>
<feature type="compositionally biased region" description="Low complexity" evidence="1">
    <location>
        <begin position="498"/>
        <end position="508"/>
    </location>
</feature>
<protein>
    <submittedName>
        <fullName evidence="2">Uncharacterized protein</fullName>
    </submittedName>
</protein>
<feature type="compositionally biased region" description="Basic and acidic residues" evidence="1">
    <location>
        <begin position="244"/>
        <end position="273"/>
    </location>
</feature>
<comment type="caution">
    <text evidence="2">The sequence shown here is derived from an EMBL/GenBank/DDBJ whole genome shotgun (WGS) entry which is preliminary data.</text>
</comment>
<dbReference type="OrthoDB" id="5106414at2759"/>
<reference evidence="2 3" key="1">
    <citation type="submission" date="2015-04" db="EMBL/GenBank/DDBJ databases">
        <title>The draft genome sequence of Fusarium langsethiae, a T-2/HT-2 mycotoxin producer.</title>
        <authorList>
            <person name="Lysoe E."/>
            <person name="Divon H.H."/>
            <person name="Terzi V."/>
            <person name="Orru L."/>
            <person name="Lamontanara A."/>
            <person name="Kolseth A.-K."/>
            <person name="Frandsen R.J."/>
            <person name="Nielsen K."/>
            <person name="Thrane U."/>
        </authorList>
    </citation>
    <scope>NUCLEOTIDE SEQUENCE [LARGE SCALE GENOMIC DNA]</scope>
    <source>
        <strain evidence="2 3">Fl201059</strain>
    </source>
</reference>
<feature type="compositionally biased region" description="Basic and acidic residues" evidence="1">
    <location>
        <begin position="509"/>
        <end position="535"/>
    </location>
</feature>
<organism evidence="2 3">
    <name type="scientific">Fusarium langsethiae</name>
    <dbReference type="NCBI Taxonomy" id="179993"/>
    <lineage>
        <taxon>Eukaryota</taxon>
        <taxon>Fungi</taxon>
        <taxon>Dikarya</taxon>
        <taxon>Ascomycota</taxon>
        <taxon>Pezizomycotina</taxon>
        <taxon>Sordariomycetes</taxon>
        <taxon>Hypocreomycetidae</taxon>
        <taxon>Hypocreales</taxon>
        <taxon>Nectriaceae</taxon>
        <taxon>Fusarium</taxon>
    </lineage>
</organism>
<feature type="region of interest" description="Disordered" evidence="1">
    <location>
        <begin position="1"/>
        <end position="41"/>
    </location>
</feature>
<evidence type="ECO:0000256" key="1">
    <source>
        <dbReference type="SAM" id="MobiDB-lite"/>
    </source>
</evidence>
<feature type="region of interest" description="Disordered" evidence="1">
    <location>
        <begin position="427"/>
        <end position="535"/>
    </location>
</feature>
<feature type="compositionally biased region" description="Polar residues" evidence="1">
    <location>
        <begin position="294"/>
        <end position="306"/>
    </location>
</feature>
<dbReference type="AlphaFoldDB" id="A0A0N0DBY4"/>
<feature type="compositionally biased region" description="Polar residues" evidence="1">
    <location>
        <begin position="485"/>
        <end position="497"/>
    </location>
</feature>
<gene>
    <name evidence="2" type="ORF">FLAG1_09788</name>
</gene>
<name>A0A0N0DBY4_FUSLA</name>
<sequence>MRSSESPSEKRATRNSPKFRYPSFSDFGTSPTPSPRPSREDSYFWMDRFLAPGTPPAIRDNQTPLVQADNIFQFNPNRRRVQRGDVQPLQHRPLAVIPKYTSVVDKPAALNETNSNRTERQKSQTKEQQTPLPEPEAPTIHSRLTTADFESVIWPSIQEKAELESLTRPPLLKADSSPELYHAYVQFLQERIKATAKNSPMIRKTEAVMSLAMDLEPGLEISFRKHLAQIAAEENGQEDQDLAMDEREDHEEEHQGIDDKYTITIPDEDHSDYQDDPDDVDDVDEEDRILPSTERCTPVTSPTIMNQLRKYDTRYQESRRSAASEREAHSRVLGPLGGHSNIPTVSSEPQEASETPRKVIELEDTPNSKGEPDRILNPKKRGLAKTPSPTGAISKRRCTAKYSHRLIHSPASSESSYFPSLEEIFSSSLGRQSSPATQPSPSRSQRSLFNSPTPSPAVSRQKETVDISGNAGAAPKPPVPLFESSGLSVTPNPVSTNSSFVSKRSASRSAREVNRTQHESKSPARFRESTADFES</sequence>
<evidence type="ECO:0000313" key="3">
    <source>
        <dbReference type="Proteomes" id="UP000037904"/>
    </source>
</evidence>
<dbReference type="EMBL" id="JXCE01000421">
    <property type="protein sequence ID" value="KPA37401.1"/>
    <property type="molecule type" value="Genomic_DNA"/>
</dbReference>
<accession>A0A0N0DBY4</accession>
<feature type="compositionally biased region" description="Acidic residues" evidence="1">
    <location>
        <begin position="274"/>
        <end position="287"/>
    </location>
</feature>
<dbReference type="Proteomes" id="UP000037904">
    <property type="component" value="Unassembled WGS sequence"/>
</dbReference>
<proteinExistence type="predicted"/>